<sequence length="418" mass="47412">MTVAITNLKDLIQPGYDPEWGNPRFLDSEGQPVAGIYAGVENDDYHAIPALSSSKLKKFSSSPALYYREYVAPLNRNKIASSVKAFAAGTLTHGLVLEPERCNDLYWYHLNPADHPTALHTVDDIKAAITAAGHKPKGTRKSDFIEQLRAVAPEVADTVFDELANRHLMTWLRSRNLPWMKPDLAKMPDVIQTIEQAYEQCAAKGITPVSDQFDDLVEQLVDADPETHTVAKAIADWELGVFALPQCQALLDEFVLDPITYQDGHRARQTVRKHVRANSLLQNGVAELTMIAQDPETGLWVKAKFDWLRYDLISVDLKTTRDTEPDRTSYQFRDLGYDLQDAFYCHVASLLGINIRAFCFVCVEFADMDNCEVYELSERVRSRAEQRRRGLMQELQSCIARDFWYGYNPSQTTTVLDW</sequence>
<name>A0AA42RD99_AERCA</name>
<dbReference type="Proteomes" id="UP001161704">
    <property type="component" value="Unassembled WGS sequence"/>
</dbReference>
<evidence type="ECO:0000313" key="3">
    <source>
        <dbReference type="Proteomes" id="UP001161704"/>
    </source>
</evidence>
<dbReference type="AlphaFoldDB" id="A0AA42RD99"/>
<dbReference type="RefSeq" id="WP_279963616.1">
    <property type="nucleotide sequence ID" value="NZ_JAOCFK010000057.1"/>
</dbReference>
<protein>
    <submittedName>
        <fullName evidence="2">PD-(D/E)XK nuclease-like domain-containing protein</fullName>
    </submittedName>
</protein>
<proteinExistence type="predicted"/>
<dbReference type="Gene3D" id="3.90.320.10">
    <property type="match status" value="1"/>
</dbReference>
<dbReference type="Pfam" id="PF12684">
    <property type="entry name" value="DUF3799"/>
    <property type="match status" value="1"/>
</dbReference>
<evidence type="ECO:0000259" key="1">
    <source>
        <dbReference type="Pfam" id="PF12684"/>
    </source>
</evidence>
<organism evidence="2 3">
    <name type="scientific">Aeromonas caviae</name>
    <name type="common">Aeromonas punctata</name>
    <dbReference type="NCBI Taxonomy" id="648"/>
    <lineage>
        <taxon>Bacteria</taxon>
        <taxon>Pseudomonadati</taxon>
        <taxon>Pseudomonadota</taxon>
        <taxon>Gammaproteobacteria</taxon>
        <taxon>Aeromonadales</taxon>
        <taxon>Aeromonadaceae</taxon>
        <taxon>Aeromonas</taxon>
    </lineage>
</organism>
<accession>A0AA42RD99</accession>
<dbReference type="InterPro" id="IPR011604">
    <property type="entry name" value="PDDEXK-like_dom_sf"/>
</dbReference>
<feature type="domain" description="Putative exodeoxyribonuclease 8 PDDEXK-like" evidence="1">
    <location>
        <begin position="261"/>
        <end position="404"/>
    </location>
</feature>
<reference evidence="2" key="1">
    <citation type="submission" date="2022-09" db="EMBL/GenBank/DDBJ databases">
        <title>Intensive care unit water sources are persistently colonized with multi-drug resistant bacteria and are the site of extensive horizontal gene transfer of antibiotic resistance genes.</title>
        <authorList>
            <person name="Diorio-Toth L."/>
        </authorList>
    </citation>
    <scope>NUCLEOTIDE SEQUENCE</scope>
    <source>
        <strain evidence="2">GD03710</strain>
    </source>
</reference>
<dbReference type="EMBL" id="JAOCIZ010000215">
    <property type="protein sequence ID" value="MDH1508021.1"/>
    <property type="molecule type" value="Genomic_DNA"/>
</dbReference>
<evidence type="ECO:0000313" key="2">
    <source>
        <dbReference type="EMBL" id="MDH1508021.1"/>
    </source>
</evidence>
<comment type="caution">
    <text evidence="2">The sequence shown here is derived from an EMBL/GenBank/DDBJ whole genome shotgun (WGS) entry which is preliminary data.</text>
</comment>
<dbReference type="InterPro" id="IPR024432">
    <property type="entry name" value="Put_RecE_PDDEXK-like_dom"/>
</dbReference>
<gene>
    <name evidence="2" type="ORF">N5I20_23595</name>
</gene>